<dbReference type="SMART" id="SM00710">
    <property type="entry name" value="PbH1"/>
    <property type="match status" value="6"/>
</dbReference>
<reference evidence="7 8" key="1">
    <citation type="submission" date="2021-01" db="EMBL/GenBank/DDBJ databases">
        <title>Whole genome shotgun sequence of Asanoa siamensis NBRC 107932.</title>
        <authorList>
            <person name="Komaki H."/>
            <person name="Tamura T."/>
        </authorList>
    </citation>
    <scope>NUCLEOTIDE SEQUENCE [LARGE SCALE GENOMIC DNA]</scope>
    <source>
        <strain evidence="7 8">NBRC 107932</strain>
    </source>
</reference>
<evidence type="ECO:0000256" key="3">
    <source>
        <dbReference type="ARBA" id="ARBA00022737"/>
    </source>
</evidence>
<keyword evidence="8" id="KW-1185">Reference proteome</keyword>
<dbReference type="Pfam" id="PF23764">
    <property type="entry name" value="Beta-barrel_GLAA-B_II"/>
    <property type="match status" value="1"/>
</dbReference>
<dbReference type="InterPro" id="IPR006626">
    <property type="entry name" value="PbH1"/>
</dbReference>
<dbReference type="InterPro" id="IPR011050">
    <property type="entry name" value="Pectin_lyase_fold/virulence"/>
</dbReference>
<dbReference type="Proteomes" id="UP000604117">
    <property type="component" value="Unassembled WGS sequence"/>
</dbReference>
<dbReference type="Gene3D" id="2.160.20.10">
    <property type="entry name" value="Single-stranded right-handed beta-helix, Pectin lyase-like"/>
    <property type="match status" value="3"/>
</dbReference>
<dbReference type="EMBL" id="BONE01000006">
    <property type="protein sequence ID" value="GIF71556.1"/>
    <property type="molecule type" value="Genomic_DNA"/>
</dbReference>
<evidence type="ECO:0000259" key="6">
    <source>
        <dbReference type="Pfam" id="PF23764"/>
    </source>
</evidence>
<accession>A0ABQ4CJU3</accession>
<organism evidence="7 8">
    <name type="scientific">Asanoa siamensis</name>
    <dbReference type="NCBI Taxonomy" id="926357"/>
    <lineage>
        <taxon>Bacteria</taxon>
        <taxon>Bacillati</taxon>
        <taxon>Actinomycetota</taxon>
        <taxon>Actinomycetes</taxon>
        <taxon>Micromonosporales</taxon>
        <taxon>Micromonosporaceae</taxon>
        <taxon>Asanoa</taxon>
    </lineage>
</organism>
<evidence type="ECO:0000256" key="4">
    <source>
        <dbReference type="ARBA" id="ARBA00022801"/>
    </source>
</evidence>
<feature type="domain" description="GLAA-B beta-barrel" evidence="6">
    <location>
        <begin position="335"/>
        <end position="402"/>
    </location>
</feature>
<dbReference type="InterPro" id="IPR056441">
    <property type="entry name" value="Beta-barrel_GLAA-B_II"/>
</dbReference>
<evidence type="ECO:0000256" key="5">
    <source>
        <dbReference type="ARBA" id="ARBA00023295"/>
    </source>
</evidence>
<dbReference type="SUPFAM" id="SSF51126">
    <property type="entry name" value="Pectin lyase-like"/>
    <property type="match status" value="1"/>
</dbReference>
<sequence>MRVLDVVDHGADPTGARDSAAAFAAAFRDASGSGRKTEILLPPGTYALWPEHAERRDLYVSNTVGADPRYRTKTIAMLVEGARDLVVRGTDAKVVLHGLQTAVAVLDSHNVRFTGFALDHHAPSLVEARVVATGRTWRQLAVPADVTFRIEGTTVRWEGERGRDGRPYWTGSDGLDYTQVYDPKTGRVRRCDNPLFTGVRAIRAEGDRQIVIEYDTDRVADDSGLVYQMRPTVRDHPGMLVAESERVTFEDLRVHYLHGFGILGQLSRDLVIRDTRFQADPATGRHTASYADFVNLSSVGGQVRIERCLFENAHDDAINVHGTYLPIGERRDDRTVTLTYRHPETAGFAAFHPGDEVEFVERASLAADTAFRARVVTVDGPHETDPTTMTVTVDRDLPAALADDSWAAENVTYTADVRIVGNVFAGIPTRGVLLTTRGRCVVQANTFDDTGMAGLFVSGDAAQWFESGPVRDLTVRDNAFLRLTAPAVLVEPTNTVSGGAVHSGITIERNRFVDCGTPFVDAKSVRGLTVTTNDLEPRRAWPADAVRTTDCTDVTVEP</sequence>
<evidence type="ECO:0000313" key="7">
    <source>
        <dbReference type="EMBL" id="GIF71556.1"/>
    </source>
</evidence>
<keyword evidence="4" id="KW-0378">Hydrolase</keyword>
<comment type="catalytic activity">
    <reaction evidence="2">
        <text>Hydrolysis of terminal, non-reducing branched (1-&gt;3)-alpha-D-galactosidic residues, producing free D-galactose.</text>
        <dbReference type="EC" id="3.2.1.n1"/>
    </reaction>
</comment>
<evidence type="ECO:0000256" key="2">
    <source>
        <dbReference type="ARBA" id="ARBA00001271"/>
    </source>
</evidence>
<dbReference type="InterPro" id="IPR012334">
    <property type="entry name" value="Pectin_lyas_fold"/>
</dbReference>
<name>A0ABQ4CJU3_9ACTN</name>
<comment type="caution">
    <text evidence="7">The sequence shown here is derived from an EMBL/GenBank/DDBJ whole genome shotgun (WGS) entry which is preliminary data.</text>
</comment>
<keyword evidence="5" id="KW-0326">Glycosidase</keyword>
<gene>
    <name evidence="7" type="ORF">Asi02nite_10740</name>
</gene>
<comment type="catalytic activity">
    <reaction evidence="1">
        <text>Hydrolysis of terminal, non-reducing alpha-D-galactose residues in alpha-D-galactosides, including galactose oligosaccharides, galactomannans and galactolipids.</text>
        <dbReference type="EC" id="3.2.1.22"/>
    </reaction>
</comment>
<proteinExistence type="predicted"/>
<evidence type="ECO:0000313" key="8">
    <source>
        <dbReference type="Proteomes" id="UP000604117"/>
    </source>
</evidence>
<protein>
    <recommendedName>
        <fullName evidence="6">GLAA-B beta-barrel domain-containing protein</fullName>
    </recommendedName>
</protein>
<keyword evidence="3" id="KW-0677">Repeat</keyword>
<dbReference type="RefSeq" id="WP_203711036.1">
    <property type="nucleotide sequence ID" value="NZ_BONE01000006.1"/>
</dbReference>
<evidence type="ECO:0000256" key="1">
    <source>
        <dbReference type="ARBA" id="ARBA00001255"/>
    </source>
</evidence>